<accession>A0AA85J5J9</accession>
<evidence type="ECO:0000313" key="1">
    <source>
        <dbReference type="Proteomes" id="UP000050795"/>
    </source>
</evidence>
<reference evidence="1" key="1">
    <citation type="submission" date="2022-06" db="EMBL/GenBank/DDBJ databases">
        <authorList>
            <person name="Berger JAMES D."/>
            <person name="Berger JAMES D."/>
        </authorList>
    </citation>
    <scope>NUCLEOTIDE SEQUENCE [LARGE SCALE GENOMIC DNA]</scope>
</reference>
<evidence type="ECO:0000313" key="2">
    <source>
        <dbReference type="WBParaSite" id="TREG1_143370.1"/>
    </source>
</evidence>
<sequence length="98" mass="10818">MTSNYLDKIGVVPGRNAVAVSPSSLIHTGVRLIMYVSNSLVTILTASPLSVDLNTCHNITTFTSRRFILLLDAIPQNCHYLWMNLPRLLPPPSEIPCL</sequence>
<keyword evidence="1" id="KW-1185">Reference proteome</keyword>
<proteinExistence type="predicted"/>
<name>A0AA85J5J9_TRIRE</name>
<dbReference type="Proteomes" id="UP000050795">
    <property type="component" value="Unassembled WGS sequence"/>
</dbReference>
<protein>
    <submittedName>
        <fullName evidence="2 3">Uncharacterized protein</fullName>
    </submittedName>
</protein>
<reference evidence="2 3" key="2">
    <citation type="submission" date="2023-11" db="UniProtKB">
        <authorList>
            <consortium name="WormBaseParasite"/>
        </authorList>
    </citation>
    <scope>IDENTIFICATION</scope>
</reference>
<dbReference type="WBParaSite" id="TREG1_143390.1">
    <property type="protein sequence ID" value="TREG1_143390.1"/>
    <property type="gene ID" value="TREG1_143390"/>
</dbReference>
<organism evidence="1 3">
    <name type="scientific">Trichobilharzia regenti</name>
    <name type="common">Nasal bird schistosome</name>
    <dbReference type="NCBI Taxonomy" id="157069"/>
    <lineage>
        <taxon>Eukaryota</taxon>
        <taxon>Metazoa</taxon>
        <taxon>Spiralia</taxon>
        <taxon>Lophotrochozoa</taxon>
        <taxon>Platyhelminthes</taxon>
        <taxon>Trematoda</taxon>
        <taxon>Digenea</taxon>
        <taxon>Strigeidida</taxon>
        <taxon>Schistosomatoidea</taxon>
        <taxon>Schistosomatidae</taxon>
        <taxon>Trichobilharzia</taxon>
    </lineage>
</organism>
<evidence type="ECO:0000313" key="3">
    <source>
        <dbReference type="WBParaSite" id="TREG1_143390.1"/>
    </source>
</evidence>
<dbReference type="AlphaFoldDB" id="A0AA85J5J9"/>
<dbReference type="WBParaSite" id="TREG1_143370.1">
    <property type="protein sequence ID" value="TREG1_143370.1"/>
    <property type="gene ID" value="TREG1_143370"/>
</dbReference>